<dbReference type="Gene3D" id="1.10.260.40">
    <property type="entry name" value="lambda repressor-like DNA-binding domains"/>
    <property type="match status" value="1"/>
</dbReference>
<dbReference type="EMBL" id="AWQS01000017">
    <property type="protein sequence ID" value="EWT07242.1"/>
    <property type="molecule type" value="Genomic_DNA"/>
</dbReference>
<dbReference type="CDD" id="cd00093">
    <property type="entry name" value="HTH_XRE"/>
    <property type="match status" value="1"/>
</dbReference>
<name>W9GQA3_9MICO</name>
<dbReference type="AlphaFoldDB" id="W9GQA3"/>
<proteinExistence type="predicted"/>
<dbReference type="PANTHER" id="PTHR40275:SF1">
    <property type="entry name" value="SSL7038 PROTEIN"/>
    <property type="match status" value="1"/>
</dbReference>
<gene>
    <name evidence="1" type="ORF">N864_09290</name>
</gene>
<comment type="caution">
    <text evidence="1">The sequence shown here is derived from an EMBL/GenBank/DDBJ whole genome shotgun (WGS) entry which is preliminary data.</text>
</comment>
<dbReference type="Proteomes" id="UP000019494">
    <property type="component" value="Unassembled WGS sequence"/>
</dbReference>
<organism evidence="1 2">
    <name type="scientific">Intrasporangium chromatireducens Q5-1</name>
    <dbReference type="NCBI Taxonomy" id="584657"/>
    <lineage>
        <taxon>Bacteria</taxon>
        <taxon>Bacillati</taxon>
        <taxon>Actinomycetota</taxon>
        <taxon>Actinomycetes</taxon>
        <taxon>Micrococcales</taxon>
        <taxon>Intrasporangiaceae</taxon>
        <taxon>Intrasporangium</taxon>
    </lineage>
</organism>
<sequence>MTTKSEKYTPFDVADYLDDLDDVAGYLELALEESAEDPSAVPRALGVIARSRNMSELARRVGMSRDGLYKALSEEGNPTWSTILKVTGALGLRFELHPVA</sequence>
<protein>
    <submittedName>
        <fullName evidence="1">Addiction module antitoxin</fullName>
    </submittedName>
</protein>
<dbReference type="PANTHER" id="PTHR40275">
    <property type="entry name" value="SSL7038 PROTEIN"/>
    <property type="match status" value="1"/>
</dbReference>
<dbReference type="InterPro" id="IPR014057">
    <property type="entry name" value="HI1420"/>
</dbReference>
<dbReference type="SUPFAM" id="SSF47413">
    <property type="entry name" value="lambda repressor-like DNA-binding domains"/>
    <property type="match status" value="1"/>
</dbReference>
<keyword evidence="2" id="KW-1185">Reference proteome</keyword>
<dbReference type="NCBIfam" id="TIGR02684">
    <property type="entry name" value="dnstrm_HI1420"/>
    <property type="match status" value="1"/>
</dbReference>
<evidence type="ECO:0000313" key="2">
    <source>
        <dbReference type="Proteomes" id="UP000019494"/>
    </source>
</evidence>
<dbReference type="Pfam" id="PF21716">
    <property type="entry name" value="dnstrm_HI1420"/>
    <property type="match status" value="1"/>
</dbReference>
<evidence type="ECO:0000313" key="1">
    <source>
        <dbReference type="EMBL" id="EWT07242.1"/>
    </source>
</evidence>
<accession>W9GQA3</accession>
<dbReference type="InterPro" id="IPR010982">
    <property type="entry name" value="Lambda_DNA-bd_dom_sf"/>
</dbReference>
<dbReference type="GO" id="GO:0003677">
    <property type="term" value="F:DNA binding"/>
    <property type="evidence" value="ECO:0007669"/>
    <property type="project" value="InterPro"/>
</dbReference>
<dbReference type="OrthoDB" id="9798416at2"/>
<dbReference type="RefSeq" id="WP_034713724.1">
    <property type="nucleotide sequence ID" value="NZ_AWQS01000017.1"/>
</dbReference>
<dbReference type="InterPro" id="IPR001387">
    <property type="entry name" value="Cro/C1-type_HTH"/>
</dbReference>
<reference evidence="2" key="1">
    <citation type="submission" date="2013-08" db="EMBL/GenBank/DDBJ databases">
        <title>Intrasporangium oryzae NRRL B-24470.</title>
        <authorList>
            <person name="Liu H."/>
            <person name="Wang G."/>
        </authorList>
    </citation>
    <scope>NUCLEOTIDE SEQUENCE [LARGE SCALE GENOMIC DNA]</scope>
    <source>
        <strain evidence="2">Q5-1</strain>
    </source>
</reference>